<dbReference type="EMBL" id="CP014841">
    <property type="protein sequence ID" value="AND70419.1"/>
    <property type="molecule type" value="Genomic_DNA"/>
</dbReference>
<name>A0A161JJH0_9GAMM</name>
<protein>
    <recommendedName>
        <fullName evidence="4">DUF885 domain-containing protein</fullName>
    </recommendedName>
</protein>
<feature type="chain" id="PRO_5007824234" description="DUF885 domain-containing protein" evidence="1">
    <location>
        <begin position="25"/>
        <end position="593"/>
    </location>
</feature>
<dbReference type="Proteomes" id="UP000077255">
    <property type="component" value="Chromosome"/>
</dbReference>
<evidence type="ECO:0000313" key="3">
    <source>
        <dbReference type="Proteomes" id="UP000077255"/>
    </source>
</evidence>
<dbReference type="AlphaFoldDB" id="A0A161JJH0"/>
<reference evidence="2 3" key="1">
    <citation type="submission" date="2016-02" db="EMBL/GenBank/DDBJ databases">
        <title>Complete genome sequencing and analysis of ATSB10, Dyella thiooxydans isolated from rhizosphere soil of sunflower (Helianthus annuus L.).</title>
        <authorList>
            <person name="Lee Y."/>
            <person name="Hwangbo K."/>
            <person name="Chung H."/>
            <person name="Yoo J."/>
            <person name="Kim K.Y."/>
            <person name="Sa T.M."/>
            <person name="Um Y."/>
            <person name="Madhaiyan M."/>
        </authorList>
    </citation>
    <scope>NUCLEOTIDE SEQUENCE [LARGE SCALE GENOMIC DNA]</scope>
    <source>
        <strain evidence="2 3">ATSB10</strain>
    </source>
</reference>
<keyword evidence="3" id="KW-1185">Reference proteome</keyword>
<feature type="signal peptide" evidence="1">
    <location>
        <begin position="1"/>
        <end position="24"/>
    </location>
</feature>
<dbReference type="STRING" id="445710.ATSB10_29650"/>
<dbReference type="KEGG" id="dtx:ATSB10_29650"/>
<evidence type="ECO:0000313" key="2">
    <source>
        <dbReference type="EMBL" id="AND70419.1"/>
    </source>
</evidence>
<dbReference type="PANTHER" id="PTHR33361">
    <property type="entry name" value="GLR0591 PROTEIN"/>
    <property type="match status" value="1"/>
</dbReference>
<dbReference type="InterPro" id="IPR010281">
    <property type="entry name" value="DUF885"/>
</dbReference>
<dbReference type="OrthoDB" id="9769898at2"/>
<gene>
    <name evidence="2" type="ORF">ATSB10_29650</name>
</gene>
<keyword evidence="1" id="KW-0732">Signal</keyword>
<dbReference type="RefSeq" id="WP_063673456.1">
    <property type="nucleotide sequence ID" value="NZ_CP014841.1"/>
</dbReference>
<accession>A0A161JJH0</accession>
<organism evidence="2 3">
    <name type="scientific">Dyella thiooxydans</name>
    <dbReference type="NCBI Taxonomy" id="445710"/>
    <lineage>
        <taxon>Bacteria</taxon>
        <taxon>Pseudomonadati</taxon>
        <taxon>Pseudomonadota</taxon>
        <taxon>Gammaproteobacteria</taxon>
        <taxon>Lysobacterales</taxon>
        <taxon>Rhodanobacteraceae</taxon>
        <taxon>Dyella</taxon>
    </lineage>
</organism>
<sequence length="593" mass="66925">MKYLLGGLLAAVLGLVPVMAGAQANDADARFHAIYSQEWAWRTGQSGISSSGEAIPGDGRLDSVDAATQQARLERWQQVLKDLDAIDLQALSPGERVNYEVYHAQIANLLADQRFKIWQMPFNSDSSFWGDIGYELHDDHLRSVDDYEHYLDRLGQIPAYFDQQIANMRAGLKRGFSVPRAVLDGRDVSIAAVADLADPTDSSFYAPFKHLPDSFSTDQAQALQGEALRRVRDDVIPAYQKLLAFFRNEYMPQARTTLAAEALPDGKAFYRQQIREYTTLDLDPEAIHQLGLEQVAKIHAQMLQTMKQTGFKGSFPEFLHFLRTDPQFYAKTPDELLMRTAWVAKQVDGQLGKFFGRLPRQRFAIEPVPADIAPYYTSGRGGADTYLVNTYDLKSRPLYNMPALTLHESMPGHALQLALAAEQHGQPAFRRDGYISAYGEGWALYAEHLGNEMGIYHTPYERFGYLTYQMWRACRLVVDTGIHHDGWTRQQAIDYLTQNTALSDREIANEVDRYISWPAQALSYEIGYLKILELRHKAEQALGDKFKLRAFHDTVLQIGSVPLPVLEKRIDRFIADGGPEPDYGCDCKSRPAG</sequence>
<dbReference type="PANTHER" id="PTHR33361:SF2">
    <property type="entry name" value="DUF885 DOMAIN-CONTAINING PROTEIN"/>
    <property type="match status" value="1"/>
</dbReference>
<dbReference type="Pfam" id="PF05960">
    <property type="entry name" value="DUF885"/>
    <property type="match status" value="1"/>
</dbReference>
<evidence type="ECO:0008006" key="4">
    <source>
        <dbReference type="Google" id="ProtNLM"/>
    </source>
</evidence>
<dbReference type="PATRIC" id="fig|445710.3.peg.2960"/>
<proteinExistence type="predicted"/>
<evidence type="ECO:0000256" key="1">
    <source>
        <dbReference type="SAM" id="SignalP"/>
    </source>
</evidence>